<gene>
    <name evidence="7" type="ORF">HKI87_16g82480</name>
</gene>
<evidence type="ECO:0000256" key="3">
    <source>
        <dbReference type="ARBA" id="ARBA00023004"/>
    </source>
</evidence>
<accession>A0AAX4PKX4</accession>
<sequence>MEGRVPMTAFATVTDRSGETPSTAEPATAVRFAGTETAASSDGASFAGFPVAQNQESSGEPKGPPPSSTAPAPRRRKKVPFEKGYSQQDWLRLTRDPKEDLTGNRGRPLGRKITLAEVELHNTVDDAWMVLNGKVYNVTRYVKFHPGGVDYLMQGAGKDATRLFHKYHKWVNVDFMMQKCFLGPFDNTPPTVQE</sequence>
<dbReference type="PROSITE" id="PS00191">
    <property type="entry name" value="CYTOCHROME_B5_1"/>
    <property type="match status" value="1"/>
</dbReference>
<dbReference type="InterPro" id="IPR051872">
    <property type="entry name" value="Cytochrome_b5/Flavoprotein_Rdt"/>
</dbReference>
<dbReference type="PROSITE" id="PS50255">
    <property type="entry name" value="CYTOCHROME_B5_2"/>
    <property type="match status" value="1"/>
</dbReference>
<protein>
    <submittedName>
        <fullName evidence="7">Flavohemoprotein b5-like O-methyltransferase</fullName>
    </submittedName>
</protein>
<evidence type="ECO:0000259" key="6">
    <source>
        <dbReference type="PROSITE" id="PS50255"/>
    </source>
</evidence>
<dbReference type="GO" id="GO:0020037">
    <property type="term" value="F:heme binding"/>
    <property type="evidence" value="ECO:0007669"/>
    <property type="project" value="UniProtKB-UniRule"/>
</dbReference>
<dbReference type="FunFam" id="3.10.120.10:FF:000001">
    <property type="entry name" value="Cytochrome b5 reductase 4"/>
    <property type="match status" value="1"/>
</dbReference>
<keyword evidence="3 4" id="KW-0408">Iron</keyword>
<feature type="region of interest" description="Disordered" evidence="5">
    <location>
        <begin position="1"/>
        <end position="89"/>
    </location>
</feature>
<dbReference type="EMBL" id="CP151516">
    <property type="protein sequence ID" value="WZN66678.1"/>
    <property type="molecule type" value="Genomic_DNA"/>
</dbReference>
<dbReference type="GO" id="GO:0004128">
    <property type="term" value="F:cytochrome-b5 reductase activity, acting on NAD(P)H"/>
    <property type="evidence" value="ECO:0007669"/>
    <property type="project" value="TreeGrafter"/>
</dbReference>
<dbReference type="SMART" id="SM01117">
    <property type="entry name" value="Cyt-b5"/>
    <property type="match status" value="1"/>
</dbReference>
<name>A0AAX4PKX4_9CHLO</name>
<dbReference type="Gene3D" id="3.10.120.10">
    <property type="entry name" value="Cytochrome b5-like heme/steroid binding domain"/>
    <property type="match status" value="1"/>
</dbReference>
<feature type="compositionally biased region" description="Low complexity" evidence="5">
    <location>
        <begin position="38"/>
        <end position="49"/>
    </location>
</feature>
<keyword evidence="2 4" id="KW-0479">Metal-binding</keyword>
<dbReference type="Proteomes" id="UP001472866">
    <property type="component" value="Chromosome 16"/>
</dbReference>
<dbReference type="PANTHER" id="PTHR46237:SF1">
    <property type="entry name" value="CYTOCHROME B5 REDUCTASE 4"/>
    <property type="match status" value="1"/>
</dbReference>
<dbReference type="GO" id="GO:0005737">
    <property type="term" value="C:cytoplasm"/>
    <property type="evidence" value="ECO:0007669"/>
    <property type="project" value="TreeGrafter"/>
</dbReference>
<dbReference type="AlphaFoldDB" id="A0AAX4PKX4"/>
<dbReference type="InterPro" id="IPR018506">
    <property type="entry name" value="Cyt_B5_heme-BS"/>
</dbReference>
<dbReference type="Pfam" id="PF00173">
    <property type="entry name" value="Cyt-b5"/>
    <property type="match status" value="1"/>
</dbReference>
<evidence type="ECO:0000256" key="1">
    <source>
        <dbReference type="ARBA" id="ARBA00022617"/>
    </source>
</evidence>
<organism evidence="7 8">
    <name type="scientific">Chloropicon roscoffensis</name>
    <dbReference type="NCBI Taxonomy" id="1461544"/>
    <lineage>
        <taxon>Eukaryota</taxon>
        <taxon>Viridiplantae</taxon>
        <taxon>Chlorophyta</taxon>
        <taxon>Chloropicophyceae</taxon>
        <taxon>Chloropicales</taxon>
        <taxon>Chloropicaceae</taxon>
        <taxon>Chloropicon</taxon>
    </lineage>
</organism>
<dbReference type="InterPro" id="IPR036400">
    <property type="entry name" value="Cyt_B5-like_heme/steroid_sf"/>
</dbReference>
<evidence type="ECO:0000313" key="8">
    <source>
        <dbReference type="Proteomes" id="UP001472866"/>
    </source>
</evidence>
<dbReference type="InterPro" id="IPR001199">
    <property type="entry name" value="Cyt_B5-like_heme/steroid-bd"/>
</dbReference>
<keyword evidence="8" id="KW-1185">Reference proteome</keyword>
<comment type="similarity">
    <text evidence="4">Belongs to the cytochrome b5 family.</text>
</comment>
<evidence type="ECO:0000256" key="2">
    <source>
        <dbReference type="ARBA" id="ARBA00022723"/>
    </source>
</evidence>
<keyword evidence="1 4" id="KW-0349">Heme</keyword>
<dbReference type="SUPFAM" id="SSF55856">
    <property type="entry name" value="Cytochrome b5-like heme/steroid binding domain"/>
    <property type="match status" value="1"/>
</dbReference>
<evidence type="ECO:0000256" key="5">
    <source>
        <dbReference type="SAM" id="MobiDB-lite"/>
    </source>
</evidence>
<reference evidence="7 8" key="1">
    <citation type="submission" date="2024-03" db="EMBL/GenBank/DDBJ databases">
        <title>Complete genome sequence of the green alga Chloropicon roscoffensis RCC1871.</title>
        <authorList>
            <person name="Lemieux C."/>
            <person name="Pombert J.-F."/>
            <person name="Otis C."/>
            <person name="Turmel M."/>
        </authorList>
    </citation>
    <scope>NUCLEOTIDE SEQUENCE [LARGE SCALE GENOMIC DNA]</scope>
    <source>
        <strain evidence="7 8">RCC1871</strain>
    </source>
</reference>
<feature type="domain" description="Cytochrome b5 heme-binding" evidence="6">
    <location>
        <begin position="110"/>
        <end position="186"/>
    </location>
</feature>
<evidence type="ECO:0000313" key="7">
    <source>
        <dbReference type="EMBL" id="WZN66678.1"/>
    </source>
</evidence>
<evidence type="ECO:0000256" key="4">
    <source>
        <dbReference type="RuleBase" id="RU362121"/>
    </source>
</evidence>
<proteinExistence type="inferred from homology"/>
<dbReference type="GO" id="GO:0046872">
    <property type="term" value="F:metal ion binding"/>
    <property type="evidence" value="ECO:0007669"/>
    <property type="project" value="UniProtKB-UniRule"/>
</dbReference>
<dbReference type="PANTHER" id="PTHR46237">
    <property type="entry name" value="CYTOCHROME B5 REDUCTASE 4 FAMILY MEMBER"/>
    <property type="match status" value="1"/>
</dbReference>